<evidence type="ECO:0000256" key="4">
    <source>
        <dbReference type="ARBA" id="ARBA00022679"/>
    </source>
</evidence>
<dbReference type="CDD" id="cd03784">
    <property type="entry name" value="GT1_Gtf-like"/>
    <property type="match status" value="1"/>
</dbReference>
<proteinExistence type="inferred from homology"/>
<comment type="subcellular location">
    <subcellularLocation>
        <location evidence="1">Membrane</location>
    </subcellularLocation>
</comment>
<dbReference type="Proteomes" id="UP000265160">
    <property type="component" value="LG7"/>
</dbReference>
<reference evidence="10 11" key="1">
    <citation type="journal article" date="2014" name="Nature">
        <title>The genomic substrate for adaptive radiation in African cichlid fish.</title>
        <authorList>
            <person name="Brawand D."/>
            <person name="Wagner C.E."/>
            <person name="Li Y.I."/>
            <person name="Malinsky M."/>
            <person name="Keller I."/>
            <person name="Fan S."/>
            <person name="Simakov O."/>
            <person name="Ng A.Y."/>
            <person name="Lim Z.W."/>
            <person name="Bezault E."/>
            <person name="Turner-Maier J."/>
            <person name="Johnson J."/>
            <person name="Alcazar R."/>
            <person name="Noh H.J."/>
            <person name="Russell P."/>
            <person name="Aken B."/>
            <person name="Alfoldi J."/>
            <person name="Amemiya C."/>
            <person name="Azzouzi N."/>
            <person name="Baroiller J.F."/>
            <person name="Barloy-Hubler F."/>
            <person name="Berlin A."/>
            <person name="Bloomquist R."/>
            <person name="Carleton K.L."/>
            <person name="Conte M.A."/>
            <person name="D'Cotta H."/>
            <person name="Eshel O."/>
            <person name="Gaffney L."/>
            <person name="Galibert F."/>
            <person name="Gante H.F."/>
            <person name="Gnerre S."/>
            <person name="Greuter L."/>
            <person name="Guyon R."/>
            <person name="Haddad N.S."/>
            <person name="Haerty W."/>
            <person name="Harris R.M."/>
            <person name="Hofmann H.A."/>
            <person name="Hourlier T."/>
            <person name="Hulata G."/>
            <person name="Jaffe D.B."/>
            <person name="Lara M."/>
            <person name="Lee A.P."/>
            <person name="MacCallum I."/>
            <person name="Mwaiko S."/>
            <person name="Nikaido M."/>
            <person name="Nishihara H."/>
            <person name="Ozouf-Costaz C."/>
            <person name="Penman D.J."/>
            <person name="Przybylski D."/>
            <person name="Rakotomanga M."/>
            <person name="Renn S.C.P."/>
            <person name="Ribeiro F.J."/>
            <person name="Ron M."/>
            <person name="Salzburger W."/>
            <person name="Sanchez-Pulido L."/>
            <person name="Santos M.E."/>
            <person name="Searle S."/>
            <person name="Sharpe T."/>
            <person name="Swofford R."/>
            <person name="Tan F.J."/>
            <person name="Williams L."/>
            <person name="Young S."/>
            <person name="Yin S."/>
            <person name="Okada N."/>
            <person name="Kocher T.D."/>
            <person name="Miska E.A."/>
            <person name="Lander E.S."/>
            <person name="Venkatesh B."/>
            <person name="Fernald R.D."/>
            <person name="Meyer A."/>
            <person name="Ponting C.P."/>
            <person name="Streelman J.T."/>
            <person name="Lindblad-Toh K."/>
            <person name="Seehausen O."/>
            <person name="Di Palma F."/>
        </authorList>
    </citation>
    <scope>NUCLEOTIDE SEQUENCE</scope>
</reference>
<sequence>MQFQSDWICSQTQDLFVVSHMMQVSTSLPLLLLSLTLLLLHPVSLVHGGHVLAFPGEFSHWLNMRNIIEELVKRNHSVTILVPDASPSVNYNNSRDTAKFNFLVFKVSYSREEYVGTMHEFIQFSMYESHTSSPLQKIMKMNDFMGRTLDFGRQQCDGVLKNQQLMATLQDSAFDAILQDPLAMCGDLVADMLGVPLILSLRFSFGSVMERHCGHAPLPPSYVPLAPLPYNDRMTFVERLINMVTYVASSTLTELAWKLSVNKYYSEIKGTPSSVCETMGKADVWLIRTFWDIETPRPTPPNFKYVGGLHCKPANQLPEDLEAFVQSSGDAGIIVASFGSMVTNLTMQHANIIATAFGQIPQKVIWRYRGEAPTALAPNTKISDWIPQNDLLGHPKTKAFVTHGGTNGLYEAVFHGVPLVGVPLFGDQPDNLARMSRLGTAIVLDFNHLTAEELAEALHVVTNQPSYRTNMQRLSAVHRDQPVTPLSTAVFWVEFVMRHGGARHLRLASYDLNWFQYHSLDTGAALLVALMTIAALWWVGIRCILRQCRQRAGREKKD</sequence>
<dbReference type="GO" id="GO:0016020">
    <property type="term" value="C:membrane"/>
    <property type="evidence" value="ECO:0007669"/>
    <property type="project" value="UniProtKB-SubCell"/>
</dbReference>
<dbReference type="STRING" id="106582.ENSMZEP00005031090"/>
<evidence type="ECO:0000256" key="9">
    <source>
        <dbReference type="SAM" id="Phobius"/>
    </source>
</evidence>
<keyword evidence="7 9" id="KW-0472">Membrane</keyword>
<dbReference type="InterPro" id="IPR050271">
    <property type="entry name" value="UDP-glycosyltransferase"/>
</dbReference>
<keyword evidence="5 9" id="KW-0812">Transmembrane</keyword>
<evidence type="ECO:0000256" key="6">
    <source>
        <dbReference type="ARBA" id="ARBA00022989"/>
    </source>
</evidence>
<dbReference type="PANTHER" id="PTHR48043:SF162">
    <property type="entry name" value="UDP GLUCURONOSYLTRANSFERASE 2 FAMILY, POLYPEPTIDE A1 PRECURSOR-RELATED"/>
    <property type="match status" value="1"/>
</dbReference>
<protein>
    <submittedName>
        <fullName evidence="10">UDP-glucuronosyltransferase 2A1</fullName>
    </submittedName>
</protein>
<accession>A0A3P9D8Q4</accession>
<keyword evidence="11" id="KW-1185">Reference proteome</keyword>
<evidence type="ECO:0000256" key="8">
    <source>
        <dbReference type="RuleBase" id="RU003718"/>
    </source>
</evidence>
<dbReference type="Gene3D" id="3.40.50.2000">
    <property type="entry name" value="Glycogen Phosphorylase B"/>
    <property type="match status" value="2"/>
</dbReference>
<evidence type="ECO:0000256" key="1">
    <source>
        <dbReference type="ARBA" id="ARBA00004370"/>
    </source>
</evidence>
<feature type="transmembrane region" description="Helical" evidence="9">
    <location>
        <begin position="524"/>
        <end position="545"/>
    </location>
</feature>
<evidence type="ECO:0000313" key="11">
    <source>
        <dbReference type="Proteomes" id="UP000265160"/>
    </source>
</evidence>
<keyword evidence="6 9" id="KW-1133">Transmembrane helix</keyword>
<dbReference type="PANTHER" id="PTHR48043">
    <property type="entry name" value="EG:EG0003.4 PROTEIN-RELATED"/>
    <property type="match status" value="1"/>
</dbReference>
<dbReference type="FunFam" id="3.40.50.2000:FF:000001">
    <property type="entry name" value="UDP-glucuronosyltransferase"/>
    <property type="match status" value="1"/>
</dbReference>
<evidence type="ECO:0000256" key="2">
    <source>
        <dbReference type="ARBA" id="ARBA00009995"/>
    </source>
</evidence>
<dbReference type="InterPro" id="IPR035595">
    <property type="entry name" value="UDP_glycos_trans_CS"/>
</dbReference>
<name>A0A3P9D8Q4_9CICH</name>
<dbReference type="AlphaFoldDB" id="A0A3P9D8Q4"/>
<dbReference type="Pfam" id="PF00201">
    <property type="entry name" value="UDPGT"/>
    <property type="match status" value="1"/>
</dbReference>
<dbReference type="Ensembl" id="ENSMZET00005032092.1">
    <property type="protein sequence ID" value="ENSMZEP00005031090.1"/>
    <property type="gene ID" value="ENSMZEG00005023182.1"/>
</dbReference>
<evidence type="ECO:0000256" key="3">
    <source>
        <dbReference type="ARBA" id="ARBA00022676"/>
    </source>
</evidence>
<reference evidence="10" key="2">
    <citation type="submission" date="2025-08" db="UniProtKB">
        <authorList>
            <consortium name="Ensembl"/>
        </authorList>
    </citation>
    <scope>IDENTIFICATION</scope>
</reference>
<organism evidence="10 11">
    <name type="scientific">Maylandia zebra</name>
    <name type="common">zebra mbuna</name>
    <dbReference type="NCBI Taxonomy" id="106582"/>
    <lineage>
        <taxon>Eukaryota</taxon>
        <taxon>Metazoa</taxon>
        <taxon>Chordata</taxon>
        <taxon>Craniata</taxon>
        <taxon>Vertebrata</taxon>
        <taxon>Euteleostomi</taxon>
        <taxon>Actinopterygii</taxon>
        <taxon>Neopterygii</taxon>
        <taxon>Teleostei</taxon>
        <taxon>Neoteleostei</taxon>
        <taxon>Acanthomorphata</taxon>
        <taxon>Ovalentaria</taxon>
        <taxon>Cichlomorphae</taxon>
        <taxon>Cichliformes</taxon>
        <taxon>Cichlidae</taxon>
        <taxon>African cichlids</taxon>
        <taxon>Pseudocrenilabrinae</taxon>
        <taxon>Haplochromini</taxon>
        <taxon>Maylandia</taxon>
        <taxon>Maylandia zebra complex</taxon>
    </lineage>
</organism>
<evidence type="ECO:0000256" key="7">
    <source>
        <dbReference type="ARBA" id="ARBA00023136"/>
    </source>
</evidence>
<dbReference type="SUPFAM" id="SSF53756">
    <property type="entry name" value="UDP-Glycosyltransferase/glycogen phosphorylase"/>
    <property type="match status" value="1"/>
</dbReference>
<comment type="similarity">
    <text evidence="2 8">Belongs to the UDP-glycosyltransferase family.</text>
</comment>
<dbReference type="PROSITE" id="PS00375">
    <property type="entry name" value="UDPGT"/>
    <property type="match status" value="1"/>
</dbReference>
<reference evidence="10" key="3">
    <citation type="submission" date="2025-09" db="UniProtKB">
        <authorList>
            <consortium name="Ensembl"/>
        </authorList>
    </citation>
    <scope>IDENTIFICATION</scope>
</reference>
<keyword evidence="3 8" id="KW-0328">Glycosyltransferase</keyword>
<dbReference type="InterPro" id="IPR002213">
    <property type="entry name" value="UDP_glucos_trans"/>
</dbReference>
<dbReference type="GO" id="GO:0015020">
    <property type="term" value="F:glucuronosyltransferase activity"/>
    <property type="evidence" value="ECO:0007669"/>
    <property type="project" value="TreeGrafter"/>
</dbReference>
<keyword evidence="4 8" id="KW-0808">Transferase</keyword>
<evidence type="ECO:0000313" key="10">
    <source>
        <dbReference type="Ensembl" id="ENSMZEP00005031090.1"/>
    </source>
</evidence>
<dbReference type="GeneTree" id="ENSGT00940000153212"/>
<evidence type="ECO:0000256" key="5">
    <source>
        <dbReference type="ARBA" id="ARBA00022692"/>
    </source>
</evidence>